<evidence type="ECO:0000313" key="2">
    <source>
        <dbReference type="Proteomes" id="UP000479000"/>
    </source>
</evidence>
<protein>
    <submittedName>
        <fullName evidence="1">Uncharacterized protein</fullName>
    </submittedName>
</protein>
<evidence type="ECO:0000313" key="1">
    <source>
        <dbReference type="EMBL" id="CAB0004682.1"/>
    </source>
</evidence>
<name>A0A6H5GMN8_9HEMI</name>
<accession>A0A6H5GMN8</accession>
<reference evidence="1 2" key="1">
    <citation type="submission" date="2020-02" db="EMBL/GenBank/DDBJ databases">
        <authorList>
            <person name="Ferguson B K."/>
        </authorList>
    </citation>
    <scope>NUCLEOTIDE SEQUENCE [LARGE SCALE GENOMIC DNA]</scope>
</reference>
<sequence>MVFFRACLAGVHMSRSVRRGLSQGETFEEVTARNRNGRFAKPKSIFDRLRKREFSSAGRVRLSVILRTFRFHGPIWIEP</sequence>
<gene>
    <name evidence="1" type="ORF">NTEN_LOCUS10159</name>
</gene>
<proteinExistence type="predicted"/>
<dbReference type="EMBL" id="CADCXU010015132">
    <property type="protein sequence ID" value="CAB0004682.1"/>
    <property type="molecule type" value="Genomic_DNA"/>
</dbReference>
<dbReference type="Proteomes" id="UP000479000">
    <property type="component" value="Unassembled WGS sequence"/>
</dbReference>
<organism evidence="1 2">
    <name type="scientific">Nesidiocoris tenuis</name>
    <dbReference type="NCBI Taxonomy" id="355587"/>
    <lineage>
        <taxon>Eukaryota</taxon>
        <taxon>Metazoa</taxon>
        <taxon>Ecdysozoa</taxon>
        <taxon>Arthropoda</taxon>
        <taxon>Hexapoda</taxon>
        <taxon>Insecta</taxon>
        <taxon>Pterygota</taxon>
        <taxon>Neoptera</taxon>
        <taxon>Paraneoptera</taxon>
        <taxon>Hemiptera</taxon>
        <taxon>Heteroptera</taxon>
        <taxon>Panheteroptera</taxon>
        <taxon>Cimicomorpha</taxon>
        <taxon>Miridae</taxon>
        <taxon>Dicyphina</taxon>
        <taxon>Nesidiocoris</taxon>
    </lineage>
</organism>
<dbReference type="AlphaFoldDB" id="A0A6H5GMN8"/>
<keyword evidence="2" id="KW-1185">Reference proteome</keyword>